<dbReference type="InterPro" id="IPR008979">
    <property type="entry name" value="Galactose-bd-like_sf"/>
</dbReference>
<comment type="similarity">
    <text evidence="1">Belongs to the glycosyl hydrolase 2 family.</text>
</comment>
<reference evidence="6" key="1">
    <citation type="submission" date="2023-07" db="EMBL/GenBank/DDBJ databases">
        <title>Genomic Encyclopedia of Type Strains, Phase IV (KMG-IV): sequencing the most valuable type-strain genomes for metagenomic binning, comparative biology and taxonomic classification.</title>
        <authorList>
            <person name="Goeker M."/>
        </authorList>
    </citation>
    <scope>NUCLEOTIDE SEQUENCE</scope>
    <source>
        <strain evidence="6">DSM 24202</strain>
    </source>
</reference>
<evidence type="ECO:0000313" key="6">
    <source>
        <dbReference type="EMBL" id="MDQ0288566.1"/>
    </source>
</evidence>
<protein>
    <recommendedName>
        <fullName evidence="5">Glycoside hydrolase family 2 immunoglobulin-like beta-sandwich domain-containing protein</fullName>
    </recommendedName>
</protein>
<gene>
    <name evidence="6" type="ORF">J3R75_000673</name>
</gene>
<feature type="chain" id="PRO_5042227577" description="Glycoside hydrolase family 2 immunoglobulin-like beta-sandwich domain-containing protein" evidence="4">
    <location>
        <begin position="21"/>
        <end position="1774"/>
    </location>
</feature>
<dbReference type="InterPro" id="IPR051913">
    <property type="entry name" value="GH2_Domain-Containing"/>
</dbReference>
<dbReference type="GO" id="GO:0004553">
    <property type="term" value="F:hydrolase activity, hydrolyzing O-glycosyl compounds"/>
    <property type="evidence" value="ECO:0007669"/>
    <property type="project" value="InterPro"/>
</dbReference>
<dbReference type="SUPFAM" id="SSF51445">
    <property type="entry name" value="(Trans)glycosidases"/>
    <property type="match status" value="1"/>
</dbReference>
<evidence type="ECO:0000259" key="5">
    <source>
        <dbReference type="Pfam" id="PF00703"/>
    </source>
</evidence>
<feature type="signal peptide" evidence="4">
    <location>
        <begin position="1"/>
        <end position="20"/>
    </location>
</feature>
<accession>A0AAE4AMJ8</accession>
<dbReference type="InterPro" id="IPR013783">
    <property type="entry name" value="Ig-like_fold"/>
</dbReference>
<organism evidence="6 7">
    <name type="scientific">Oligosphaera ethanolica</name>
    <dbReference type="NCBI Taxonomy" id="760260"/>
    <lineage>
        <taxon>Bacteria</taxon>
        <taxon>Pseudomonadati</taxon>
        <taxon>Lentisphaerota</taxon>
        <taxon>Oligosphaeria</taxon>
        <taxon>Oligosphaerales</taxon>
        <taxon>Oligosphaeraceae</taxon>
        <taxon>Oligosphaera</taxon>
    </lineage>
</organism>
<evidence type="ECO:0000313" key="7">
    <source>
        <dbReference type="Proteomes" id="UP001238163"/>
    </source>
</evidence>
<dbReference type="GO" id="GO:0005975">
    <property type="term" value="P:carbohydrate metabolic process"/>
    <property type="evidence" value="ECO:0007669"/>
    <property type="project" value="InterPro"/>
</dbReference>
<dbReference type="Gene3D" id="2.60.120.200">
    <property type="match status" value="1"/>
</dbReference>
<dbReference type="Gene3D" id="2.60.40.10">
    <property type="entry name" value="Immunoglobulins"/>
    <property type="match status" value="1"/>
</dbReference>
<dbReference type="Gene3D" id="2.60.120.260">
    <property type="entry name" value="Galactose-binding domain-like"/>
    <property type="match status" value="2"/>
</dbReference>
<dbReference type="PANTHER" id="PTHR42732:SF1">
    <property type="entry name" value="BETA-MANNOSIDASE"/>
    <property type="match status" value="1"/>
</dbReference>
<dbReference type="Proteomes" id="UP001238163">
    <property type="component" value="Unassembled WGS sequence"/>
</dbReference>
<dbReference type="InterPro" id="IPR013320">
    <property type="entry name" value="ConA-like_dom_sf"/>
</dbReference>
<dbReference type="SUPFAM" id="SSF49899">
    <property type="entry name" value="Concanavalin A-like lectins/glucanases"/>
    <property type="match status" value="1"/>
</dbReference>
<name>A0AAE4AMJ8_9BACT</name>
<evidence type="ECO:0000256" key="2">
    <source>
        <dbReference type="ARBA" id="ARBA00022801"/>
    </source>
</evidence>
<dbReference type="EMBL" id="JAUSVL010000001">
    <property type="protein sequence ID" value="MDQ0288566.1"/>
    <property type="molecule type" value="Genomic_DNA"/>
</dbReference>
<dbReference type="Pfam" id="PF00703">
    <property type="entry name" value="Glyco_hydro_2"/>
    <property type="match status" value="1"/>
</dbReference>
<keyword evidence="3" id="KW-0326">Glycosidase</keyword>
<proteinExistence type="inferred from homology"/>
<keyword evidence="7" id="KW-1185">Reference proteome</keyword>
<dbReference type="SUPFAM" id="SSF49785">
    <property type="entry name" value="Galactose-binding domain-like"/>
    <property type="match status" value="2"/>
</dbReference>
<keyword evidence="2" id="KW-0378">Hydrolase</keyword>
<dbReference type="InterPro" id="IPR036156">
    <property type="entry name" value="Beta-gal/glucu_dom_sf"/>
</dbReference>
<evidence type="ECO:0000256" key="1">
    <source>
        <dbReference type="ARBA" id="ARBA00007401"/>
    </source>
</evidence>
<dbReference type="InterPro" id="IPR017853">
    <property type="entry name" value="GH"/>
</dbReference>
<comment type="caution">
    <text evidence="6">The sequence shown here is derived from an EMBL/GenBank/DDBJ whole genome shotgun (WGS) entry which is preliminary data.</text>
</comment>
<evidence type="ECO:0000256" key="4">
    <source>
        <dbReference type="SAM" id="SignalP"/>
    </source>
</evidence>
<keyword evidence="4" id="KW-0732">Signal</keyword>
<dbReference type="InterPro" id="IPR006102">
    <property type="entry name" value="Ig-like_GH2"/>
</dbReference>
<sequence length="1774" mass="197512">MKMCSRLALMSCLLPLLLGAAEPSLYMPLDGSAAVLGAGGAELPPGVVHGRGDYLPGVSGQGLQVTRHAYDQVTACEFSKLPALDLNAGTLSFWFKPNWQETDEGGRRIINLDTGQGFRLYMVKSGTRHIDTSVCAPTQIQILSKNIFRKDEWAQVALSWDTGKGQVLLYVNGREVGNKASPDRFQAIADKLQPTLWLGDSSSDRFNAVVGDGVYDEIKIFTRVLGPEEIAVLAAGGGDIQLEERPVTALRQTTAGLEFVLQHREPGFPAPTTMLRMDNGRQELTVVSLGASNHLALFVKGGDKTQAIEAKYVLSWDQPHQLRLEVADGRLALLLDGALQGDVALAEPFAAITALKATPGLSLLPADAWPDGATAGNLAVGATSELEASLWDLGDAEQRVRGVRWGVCLNGTWRVQPVERYSYAPPTAQWGYMRVPGSFRSPLYDIWQDDHGRLAGMGWQWQGKDLITYRAAWYQRALSIPADFPAGGRVYLHFTNLNGDSGRVYVNGRLIHAFRQDFKTFTTVPNAVRLDLTDLLRADAANDLTLFIDRDYVGLWNGVPSIGDHGEIALDDVWLEHAPSPLSIKTALALPSFRRQNVTLRARIQNLAGQQGPAVLQFDFVRDGATTSFKADVVLDGSAEQLLSFTAAWANPVLWNVEYPRVYDMTATLTPAGGVVADSLGPQTFGFRECWVEDGEIRINGQKARLRMWTSPGLSRLRYYYGHPEAIDQHVAHIREMNYDSVRFDPIRKTSQVAWTDYLEACNRQGLYNLFPMPPYEDEDLAVYSREVERYLERYGNHPTIIMWYTDFNTCSYPWNQDPAKLNDTDYDPLNKRQPRRRAQTAEKVMRALDGSRELFQHAGGNSGKIFTSMNYQSFGTPLQEQEDWPRQWSEKHTQPLMVVESAFPYPMQFWHFDDPKFGSLATEHAARYFGDAVYERETLPIPNAHNWQVTPYANWAPNMQALYTMLYSHVPKAWRAYDMSALGDFPGGRDMHHVARTYDAHTVVYKIDDAVKTPGLKPERKTGWSETQRHLLTDYSQPDYLHDVVRDVFAPLLVFLGGEPDDFSNKDHAYYAGETFRKSAVVVNDHVEAKTLSFRWELRVDGEASPALSGEFTATVPSGGIAKLPIALTAPAVYKRTTAELRLVALQDGALHKEDRMTLQFFPTRRQPDFRDAVAGVYDPVGKTTAMLSKAGFPFSSVCTPDDVEACRLLIIGQDALSQTSPELLKQIEDAGLIDDGLKVLIFEQQPCKLGNLVFESPSYRNAFVRRADSPYLAGLAEPDFSNWRGWSDTVPAFVLSAENSPHYPRSKWKCGNGGIVSGHVIRKPSYGNFSTIVDSGFNLMFASLMELRRGHGLILFCQLDVTSRFGVDPAATRLVDNMLSEMAKPFVPIGPQRVQYLGNEDGEKILQRMGMIYRRGNPNALWELNHDQVIIIGKDPVPAEKTEELRKLLASTSRAIIALPDAPLEILPGGMQRGTHQLFKARVPKNDPLFAGIPDADLYFREARELPVLAAAPDWVVATEPKLFAKLDRPTSAIVVLNLAPEGIDGLWNQEKVARVWSAIFNNMNIGLGKDLQLFTASRMRHNTIATSFGELSLEQCGLRLDPQNNGKHDDPEGFAPIKLGLSWEAQGVQQVNPNHVYPENTPAGLKTPYDGFAWYRCVVNIPASWAKYQLRLVGGPIDDADWTYCNGVKIGEMTLESNPRSYQTKRDYAIPADAVRCGQDNTIVIRVFDRWGDGGVVGPLAIVAEDPDSNDAWSPYIDALDFYDGDAFHNW</sequence>
<dbReference type="SUPFAM" id="SSF49303">
    <property type="entry name" value="beta-Galactosidase/glucuronidase domain"/>
    <property type="match status" value="1"/>
</dbReference>
<dbReference type="Pfam" id="PF13385">
    <property type="entry name" value="Laminin_G_3"/>
    <property type="match status" value="1"/>
</dbReference>
<dbReference type="Gene3D" id="3.20.20.80">
    <property type="entry name" value="Glycosidases"/>
    <property type="match status" value="1"/>
</dbReference>
<evidence type="ECO:0000256" key="3">
    <source>
        <dbReference type="ARBA" id="ARBA00023295"/>
    </source>
</evidence>
<dbReference type="PANTHER" id="PTHR42732">
    <property type="entry name" value="BETA-GALACTOSIDASE"/>
    <property type="match status" value="1"/>
</dbReference>
<feature type="domain" description="Glycoside hydrolase family 2 immunoglobulin-like beta-sandwich" evidence="5">
    <location>
        <begin position="596"/>
        <end position="688"/>
    </location>
</feature>